<gene>
    <name evidence="1" type="ORF">SAMN02745116_01318</name>
</gene>
<dbReference type="GO" id="GO:0005829">
    <property type="term" value="C:cytosol"/>
    <property type="evidence" value="ECO:0007669"/>
    <property type="project" value="TreeGrafter"/>
</dbReference>
<dbReference type="NCBIfam" id="TIGR00099">
    <property type="entry name" value="Cof-subfamily"/>
    <property type="match status" value="1"/>
</dbReference>
<dbReference type="STRING" id="263852.SAMN02745116_01318"/>
<dbReference type="GO" id="GO:0000287">
    <property type="term" value="F:magnesium ion binding"/>
    <property type="evidence" value="ECO:0007669"/>
    <property type="project" value="TreeGrafter"/>
</dbReference>
<protein>
    <recommendedName>
        <fullName evidence="3">Sugar-phosphatase</fullName>
    </recommendedName>
</protein>
<dbReference type="PANTHER" id="PTHR10000">
    <property type="entry name" value="PHOSPHOSERINE PHOSPHATASE"/>
    <property type="match status" value="1"/>
</dbReference>
<dbReference type="SFLD" id="SFLDG01144">
    <property type="entry name" value="C2.B.4:_PGP_Like"/>
    <property type="match status" value="1"/>
</dbReference>
<dbReference type="PROSITE" id="PS01229">
    <property type="entry name" value="COF_2"/>
    <property type="match status" value="1"/>
</dbReference>
<dbReference type="Proteomes" id="UP000190328">
    <property type="component" value="Unassembled WGS sequence"/>
</dbReference>
<dbReference type="InterPro" id="IPR000150">
    <property type="entry name" value="Cof"/>
</dbReference>
<proteinExistence type="predicted"/>
<dbReference type="SUPFAM" id="SSF56784">
    <property type="entry name" value="HAD-like"/>
    <property type="match status" value="1"/>
</dbReference>
<dbReference type="AlphaFoldDB" id="A0A1T4N6P7"/>
<dbReference type="NCBIfam" id="TIGR01484">
    <property type="entry name" value="HAD-SF-IIB"/>
    <property type="match status" value="1"/>
</dbReference>
<dbReference type="SFLD" id="SFLDS00003">
    <property type="entry name" value="Haloacid_Dehalogenase"/>
    <property type="match status" value="1"/>
</dbReference>
<name>A0A1T4N6P7_9ENTE</name>
<dbReference type="GO" id="GO:0016791">
    <property type="term" value="F:phosphatase activity"/>
    <property type="evidence" value="ECO:0007669"/>
    <property type="project" value="TreeGrafter"/>
</dbReference>
<dbReference type="SFLD" id="SFLDG01140">
    <property type="entry name" value="C2.B:_Phosphomannomutase_and_P"/>
    <property type="match status" value="1"/>
</dbReference>
<dbReference type="InterPro" id="IPR006379">
    <property type="entry name" value="HAD-SF_hydro_IIB"/>
</dbReference>
<keyword evidence="2" id="KW-1185">Reference proteome</keyword>
<dbReference type="OrthoDB" id="9790031at2"/>
<dbReference type="Gene3D" id="3.30.1240.10">
    <property type="match status" value="1"/>
</dbReference>
<dbReference type="Gene3D" id="3.40.50.1000">
    <property type="entry name" value="HAD superfamily/HAD-like"/>
    <property type="match status" value="1"/>
</dbReference>
<sequence>MNIKLVTIDIDGTLITDNHVITEDVKRAIATAKEQGVKIVLATGRPLPGVVDYLKELNLNEVGDYVITYNGGLVQETATGKELARFGLTHEDYLEIDLLARKLNVHLHSITNERIYTSNRDISPYTVHEAYLVKMPVSYRTQEEMTKDLDIVKMMFIDDPEFLSEVIAKVPKEYNERYNLVQSSPFYYEILNKKASKGAALLALAEHLGIQASETMAIGDADNDLSMIEVAGIGVAMGNATENVVKASTVQTACNNESGVARAIEDYVLKK</sequence>
<dbReference type="EMBL" id="FUXI01000013">
    <property type="protein sequence ID" value="SJZ74717.1"/>
    <property type="molecule type" value="Genomic_DNA"/>
</dbReference>
<accession>A0A1T4N6P7</accession>
<dbReference type="InterPro" id="IPR023214">
    <property type="entry name" value="HAD_sf"/>
</dbReference>
<dbReference type="InterPro" id="IPR036412">
    <property type="entry name" value="HAD-like_sf"/>
</dbReference>
<evidence type="ECO:0000313" key="1">
    <source>
        <dbReference type="EMBL" id="SJZ74717.1"/>
    </source>
</evidence>
<dbReference type="NCBIfam" id="NF007806">
    <property type="entry name" value="PRK10513.1"/>
    <property type="match status" value="1"/>
</dbReference>
<organism evidence="1 2">
    <name type="scientific">Pilibacter termitis</name>
    <dbReference type="NCBI Taxonomy" id="263852"/>
    <lineage>
        <taxon>Bacteria</taxon>
        <taxon>Bacillati</taxon>
        <taxon>Bacillota</taxon>
        <taxon>Bacilli</taxon>
        <taxon>Lactobacillales</taxon>
        <taxon>Enterococcaceae</taxon>
        <taxon>Pilibacter</taxon>
    </lineage>
</organism>
<dbReference type="RefSeq" id="WP_078807255.1">
    <property type="nucleotide sequence ID" value="NZ_FUXI01000013.1"/>
</dbReference>
<evidence type="ECO:0008006" key="3">
    <source>
        <dbReference type="Google" id="ProtNLM"/>
    </source>
</evidence>
<dbReference type="PANTHER" id="PTHR10000:SF8">
    <property type="entry name" value="HAD SUPERFAMILY HYDROLASE-LIKE, TYPE 3"/>
    <property type="match status" value="1"/>
</dbReference>
<reference evidence="1 2" key="1">
    <citation type="submission" date="2017-02" db="EMBL/GenBank/DDBJ databases">
        <authorList>
            <person name="Peterson S.W."/>
        </authorList>
    </citation>
    <scope>NUCLEOTIDE SEQUENCE [LARGE SCALE GENOMIC DNA]</scope>
    <source>
        <strain evidence="1 2">ATCC BAA-1030</strain>
    </source>
</reference>
<dbReference type="CDD" id="cd07516">
    <property type="entry name" value="HAD_Pase"/>
    <property type="match status" value="1"/>
</dbReference>
<evidence type="ECO:0000313" key="2">
    <source>
        <dbReference type="Proteomes" id="UP000190328"/>
    </source>
</evidence>
<dbReference type="Pfam" id="PF08282">
    <property type="entry name" value="Hydrolase_3"/>
    <property type="match status" value="1"/>
</dbReference>